<proteinExistence type="predicted"/>
<dbReference type="Proteomes" id="UP000265930">
    <property type="component" value="Unassembled WGS sequence"/>
</dbReference>
<comment type="caution">
    <text evidence="2">The sequence shown here is derived from an EMBL/GenBank/DDBJ whole genome shotgun (WGS) entry which is preliminary data.</text>
</comment>
<dbReference type="InterPro" id="IPR013325">
    <property type="entry name" value="RNA_pol_sigma_r2"/>
</dbReference>
<dbReference type="SUPFAM" id="SSF88659">
    <property type="entry name" value="Sigma3 and sigma4 domains of RNA polymerase sigma factors"/>
    <property type="match status" value="1"/>
</dbReference>
<dbReference type="AlphaFoldDB" id="A0A399IPP3"/>
<dbReference type="SUPFAM" id="SSF88946">
    <property type="entry name" value="Sigma2 domain of RNA polymerase sigma factors"/>
    <property type="match status" value="1"/>
</dbReference>
<reference evidence="2 3" key="1">
    <citation type="submission" date="2018-08" db="EMBL/GenBank/DDBJ databases">
        <title>Genome of Clostridium chromiireducens C1, DSM12136.</title>
        <authorList>
            <person name="Xing M."/>
            <person name="Wei Y."/>
            <person name="Ang E.L."/>
            <person name="Zhao H."/>
            <person name="Zhang Y."/>
        </authorList>
    </citation>
    <scope>NUCLEOTIDE SEQUENCE [LARGE SCALE GENOMIC DNA]</scope>
    <source>
        <strain evidence="2 3">C1</strain>
    </source>
</reference>
<dbReference type="InterPro" id="IPR014284">
    <property type="entry name" value="RNA_pol_sigma-70_dom"/>
</dbReference>
<organism evidence="2 3">
    <name type="scientific">Clostridium chromiireducens</name>
    <dbReference type="NCBI Taxonomy" id="225345"/>
    <lineage>
        <taxon>Bacteria</taxon>
        <taxon>Bacillati</taxon>
        <taxon>Bacillota</taxon>
        <taxon>Clostridia</taxon>
        <taxon>Eubacteriales</taxon>
        <taxon>Clostridiaceae</taxon>
        <taxon>Clostridium</taxon>
    </lineage>
</organism>
<evidence type="ECO:0000259" key="1">
    <source>
        <dbReference type="Pfam" id="PF12645"/>
    </source>
</evidence>
<evidence type="ECO:0000313" key="3">
    <source>
        <dbReference type="Proteomes" id="UP000265930"/>
    </source>
</evidence>
<dbReference type="Pfam" id="PF12645">
    <property type="entry name" value="HTH_16"/>
    <property type="match status" value="1"/>
</dbReference>
<dbReference type="NCBIfam" id="TIGR02937">
    <property type="entry name" value="sigma70-ECF"/>
    <property type="match status" value="1"/>
</dbReference>
<gene>
    <name evidence="2" type="ORF">D2A34_07440</name>
</gene>
<dbReference type="InterPro" id="IPR024760">
    <property type="entry name" value="HTH_dom_conjug_TS-like"/>
</dbReference>
<name>A0A399IPP3_9CLOT</name>
<accession>A0A399IPP3</accession>
<protein>
    <submittedName>
        <fullName evidence="2">Sigma-70 family RNA polymerase sigma factor</fullName>
    </submittedName>
</protein>
<dbReference type="InterPro" id="IPR013324">
    <property type="entry name" value="RNA_pol_sigma_r3/r4-like"/>
</dbReference>
<dbReference type="GO" id="GO:0006352">
    <property type="term" value="P:DNA-templated transcription initiation"/>
    <property type="evidence" value="ECO:0007669"/>
    <property type="project" value="InterPro"/>
</dbReference>
<dbReference type="Gene3D" id="1.10.1740.10">
    <property type="match status" value="1"/>
</dbReference>
<dbReference type="EMBL" id="QXDJ01000002">
    <property type="protein sequence ID" value="RII35033.1"/>
    <property type="molecule type" value="Genomic_DNA"/>
</dbReference>
<evidence type="ECO:0000313" key="2">
    <source>
        <dbReference type="EMBL" id="RII35033.1"/>
    </source>
</evidence>
<sequence>MTSKFWEGSYVNYDYIEELVAKTKYGDLISKENLIKEFTPFINSLSKKTFIHGYEKSDIQNECFLTLINCISQYKLDSHRFVGYATNSIKNRLCTLLNIDDKRKDIDGLFSLSDDIECNASLCHDMENDSIILEYQHLKLLSAIKNDLSDSEKHLINFVFFNKNTLTNYAHHENISYVTASKRKKKVLKKLKTYIIGGNELWGLTI</sequence>
<dbReference type="OrthoDB" id="1928047at2"/>
<dbReference type="GO" id="GO:0003700">
    <property type="term" value="F:DNA-binding transcription factor activity"/>
    <property type="evidence" value="ECO:0007669"/>
    <property type="project" value="InterPro"/>
</dbReference>
<feature type="domain" description="Helix-turn-helix conjugative transposon-like" evidence="1">
    <location>
        <begin position="18"/>
        <end position="75"/>
    </location>
</feature>